<dbReference type="Pfam" id="PF08281">
    <property type="entry name" value="Sigma70_r4_2"/>
    <property type="match status" value="1"/>
</dbReference>
<dbReference type="InterPro" id="IPR039425">
    <property type="entry name" value="RNA_pol_sigma-70-like"/>
</dbReference>
<dbReference type="InterPro" id="IPR013325">
    <property type="entry name" value="RNA_pol_sigma_r2"/>
</dbReference>
<dbReference type="NCBIfam" id="TIGR02937">
    <property type="entry name" value="sigma70-ECF"/>
    <property type="match status" value="1"/>
</dbReference>
<comment type="caution">
    <text evidence="7">The sequence shown here is derived from an EMBL/GenBank/DDBJ whole genome shotgun (WGS) entry which is preliminary data.</text>
</comment>
<dbReference type="Gene3D" id="1.10.1740.10">
    <property type="match status" value="1"/>
</dbReference>
<feature type="domain" description="RNA polymerase sigma-70 region 2" evidence="5">
    <location>
        <begin position="27"/>
        <end position="88"/>
    </location>
</feature>
<dbReference type="Gene3D" id="1.10.10.10">
    <property type="entry name" value="Winged helix-like DNA-binding domain superfamily/Winged helix DNA-binding domain"/>
    <property type="match status" value="1"/>
</dbReference>
<dbReference type="EMBL" id="JADFFM010000001">
    <property type="protein sequence ID" value="MBE9665018.1"/>
    <property type="molecule type" value="Genomic_DNA"/>
</dbReference>
<name>A0ABR9XC97_9SPHI</name>
<gene>
    <name evidence="7" type="ORF">IRJ18_01510</name>
</gene>
<dbReference type="Proteomes" id="UP000632774">
    <property type="component" value="Unassembled WGS sequence"/>
</dbReference>
<organism evidence="7 8">
    <name type="scientific">Mucilaginibacter boryungensis</name>
    <dbReference type="NCBI Taxonomy" id="768480"/>
    <lineage>
        <taxon>Bacteria</taxon>
        <taxon>Pseudomonadati</taxon>
        <taxon>Bacteroidota</taxon>
        <taxon>Sphingobacteriia</taxon>
        <taxon>Sphingobacteriales</taxon>
        <taxon>Sphingobacteriaceae</taxon>
        <taxon>Mucilaginibacter</taxon>
    </lineage>
</organism>
<reference evidence="7 8" key="1">
    <citation type="submission" date="2020-10" db="EMBL/GenBank/DDBJ databases">
        <title>Mucilaginibacter mali sp. nov., isolated from rhizosphere soil of apple orchard.</title>
        <authorList>
            <person name="Lee J.-S."/>
            <person name="Kim H.S."/>
            <person name="Kim J.-S."/>
        </authorList>
    </citation>
    <scope>NUCLEOTIDE SEQUENCE [LARGE SCALE GENOMIC DNA]</scope>
    <source>
        <strain evidence="7 8">KCTC 23157</strain>
    </source>
</reference>
<dbReference type="Pfam" id="PF04542">
    <property type="entry name" value="Sigma70_r2"/>
    <property type="match status" value="1"/>
</dbReference>
<comment type="similarity">
    <text evidence="1">Belongs to the sigma-70 factor family. ECF subfamily.</text>
</comment>
<dbReference type="InterPro" id="IPR014284">
    <property type="entry name" value="RNA_pol_sigma-70_dom"/>
</dbReference>
<keyword evidence="8" id="KW-1185">Reference proteome</keyword>
<dbReference type="InterPro" id="IPR013249">
    <property type="entry name" value="RNA_pol_sigma70_r4_t2"/>
</dbReference>
<evidence type="ECO:0000313" key="8">
    <source>
        <dbReference type="Proteomes" id="UP000632774"/>
    </source>
</evidence>
<accession>A0ABR9XC97</accession>
<evidence type="ECO:0000256" key="1">
    <source>
        <dbReference type="ARBA" id="ARBA00010641"/>
    </source>
</evidence>
<dbReference type="SUPFAM" id="SSF88946">
    <property type="entry name" value="Sigma2 domain of RNA polymerase sigma factors"/>
    <property type="match status" value="1"/>
</dbReference>
<dbReference type="PANTHER" id="PTHR43133">
    <property type="entry name" value="RNA POLYMERASE ECF-TYPE SIGMA FACTO"/>
    <property type="match status" value="1"/>
</dbReference>
<feature type="domain" description="RNA polymerase sigma factor 70 region 4 type 2" evidence="6">
    <location>
        <begin position="125"/>
        <end position="173"/>
    </location>
</feature>
<evidence type="ECO:0000256" key="4">
    <source>
        <dbReference type="ARBA" id="ARBA00023163"/>
    </source>
</evidence>
<dbReference type="PANTHER" id="PTHR43133:SF46">
    <property type="entry name" value="RNA POLYMERASE SIGMA-70 FACTOR ECF SUBFAMILY"/>
    <property type="match status" value="1"/>
</dbReference>
<dbReference type="SUPFAM" id="SSF88659">
    <property type="entry name" value="Sigma3 and sigma4 domains of RNA polymerase sigma factors"/>
    <property type="match status" value="1"/>
</dbReference>
<keyword evidence="4" id="KW-0804">Transcription</keyword>
<evidence type="ECO:0000256" key="2">
    <source>
        <dbReference type="ARBA" id="ARBA00023015"/>
    </source>
</evidence>
<keyword evidence="3" id="KW-0731">Sigma factor</keyword>
<dbReference type="RefSeq" id="WP_194104437.1">
    <property type="nucleotide sequence ID" value="NZ_JADFFM010000001.1"/>
</dbReference>
<protein>
    <submittedName>
        <fullName evidence="7">Sigma-70 family RNA polymerase sigma factor</fullName>
    </submittedName>
</protein>
<proteinExistence type="inferred from homology"/>
<dbReference type="CDD" id="cd06171">
    <property type="entry name" value="Sigma70_r4"/>
    <property type="match status" value="1"/>
</dbReference>
<dbReference type="InterPro" id="IPR013324">
    <property type="entry name" value="RNA_pol_sigma_r3/r4-like"/>
</dbReference>
<dbReference type="InterPro" id="IPR036388">
    <property type="entry name" value="WH-like_DNA-bd_sf"/>
</dbReference>
<keyword evidence="2" id="KW-0805">Transcription regulation</keyword>
<evidence type="ECO:0000259" key="5">
    <source>
        <dbReference type="Pfam" id="PF04542"/>
    </source>
</evidence>
<evidence type="ECO:0000313" key="7">
    <source>
        <dbReference type="EMBL" id="MBE9665018.1"/>
    </source>
</evidence>
<dbReference type="InterPro" id="IPR007627">
    <property type="entry name" value="RNA_pol_sigma70_r2"/>
</dbReference>
<evidence type="ECO:0000256" key="3">
    <source>
        <dbReference type="ARBA" id="ARBA00023082"/>
    </source>
</evidence>
<evidence type="ECO:0000259" key="6">
    <source>
        <dbReference type="Pfam" id="PF08281"/>
    </source>
</evidence>
<sequence length="193" mass="22517">MSNNNQLSNWWDESRLGNVNAFGYIHRELYPVLYRYMFKIIKDEDICQDLLQDVFVKLWERKGTIGPIRFVKVYFFRTARSLAINHLKCLKNNNVPFEEGMEPDMVFSPEEVLMGNEHHAEVSKILTMALNTLPKRQREMIFLKYFDGWSYDEISAVTGINYQSVVNHVHRGIIQLRGGITNANPLQSCLLTV</sequence>